<reference evidence="1 2" key="1">
    <citation type="submission" date="2020-08" db="EMBL/GenBank/DDBJ databases">
        <title>Genomic Encyclopedia of Type Strains, Phase IV (KMG-IV): sequencing the most valuable type-strain genomes for metagenomic binning, comparative biology and taxonomic classification.</title>
        <authorList>
            <person name="Goeker M."/>
        </authorList>
    </citation>
    <scope>NUCLEOTIDE SEQUENCE [LARGE SCALE GENOMIC DNA]</scope>
    <source>
        <strain evidence="1 2">DSM 29853</strain>
    </source>
</reference>
<gene>
    <name evidence="1" type="ORF">GGR23_004009</name>
</gene>
<protein>
    <submittedName>
        <fullName evidence="1">Uncharacterized protein</fullName>
    </submittedName>
</protein>
<keyword evidence="2" id="KW-1185">Reference proteome</keyword>
<evidence type="ECO:0000313" key="2">
    <source>
        <dbReference type="Proteomes" id="UP000528286"/>
    </source>
</evidence>
<comment type="caution">
    <text evidence="1">The sequence shown here is derived from an EMBL/GenBank/DDBJ whole genome shotgun (WGS) entry which is preliminary data.</text>
</comment>
<dbReference type="AlphaFoldDB" id="A0A7W6J8J4"/>
<name>A0A7W6J8J4_9HYPH</name>
<accession>A0A7W6J8J4</accession>
<dbReference type="Proteomes" id="UP000528286">
    <property type="component" value="Unassembled WGS sequence"/>
</dbReference>
<dbReference type="EMBL" id="JACIEZ010000011">
    <property type="protein sequence ID" value="MBB4066791.1"/>
    <property type="molecule type" value="Genomic_DNA"/>
</dbReference>
<proteinExistence type="predicted"/>
<organism evidence="1 2">
    <name type="scientific">Gellertiella hungarica</name>
    <dbReference type="NCBI Taxonomy" id="1572859"/>
    <lineage>
        <taxon>Bacteria</taxon>
        <taxon>Pseudomonadati</taxon>
        <taxon>Pseudomonadota</taxon>
        <taxon>Alphaproteobacteria</taxon>
        <taxon>Hyphomicrobiales</taxon>
        <taxon>Rhizobiaceae</taxon>
        <taxon>Gellertiella</taxon>
    </lineage>
</organism>
<sequence>MRPPFPFTLAEMPIHPANLPTPAGGRLITHGLTMREHFAGLAMQGIASKYPFGLPNMGGYPTAEAIAVTAVSYADALIAELAKTEGGDA</sequence>
<evidence type="ECO:0000313" key="1">
    <source>
        <dbReference type="EMBL" id="MBB4066791.1"/>
    </source>
</evidence>
<dbReference type="RefSeq" id="WP_183368044.1">
    <property type="nucleotide sequence ID" value="NZ_JACIEZ010000011.1"/>
</dbReference>